<proteinExistence type="predicted"/>
<organism evidence="1">
    <name type="scientific">marine metagenome</name>
    <dbReference type="NCBI Taxonomy" id="408172"/>
    <lineage>
        <taxon>unclassified sequences</taxon>
        <taxon>metagenomes</taxon>
        <taxon>ecological metagenomes</taxon>
    </lineage>
</organism>
<feature type="non-terminal residue" evidence="1">
    <location>
        <position position="1"/>
    </location>
</feature>
<name>A0A382WGB9_9ZZZZ</name>
<dbReference type="AlphaFoldDB" id="A0A382WGB9"/>
<protein>
    <submittedName>
        <fullName evidence="1">Uncharacterized protein</fullName>
    </submittedName>
</protein>
<accession>A0A382WGB9</accession>
<reference evidence="1" key="1">
    <citation type="submission" date="2018-05" db="EMBL/GenBank/DDBJ databases">
        <authorList>
            <person name="Lanie J.A."/>
            <person name="Ng W.-L."/>
            <person name="Kazmierczak K.M."/>
            <person name="Andrzejewski T.M."/>
            <person name="Davidsen T.M."/>
            <person name="Wayne K.J."/>
            <person name="Tettelin H."/>
            <person name="Glass J.I."/>
            <person name="Rusch D."/>
            <person name="Podicherti R."/>
            <person name="Tsui H.-C.T."/>
            <person name="Winkler M.E."/>
        </authorList>
    </citation>
    <scope>NUCLEOTIDE SEQUENCE</scope>
</reference>
<dbReference type="EMBL" id="UINC01159194">
    <property type="protein sequence ID" value="SVD57151.1"/>
    <property type="molecule type" value="Genomic_DNA"/>
</dbReference>
<evidence type="ECO:0000313" key="1">
    <source>
        <dbReference type="EMBL" id="SVD57151.1"/>
    </source>
</evidence>
<gene>
    <name evidence="1" type="ORF">METZ01_LOCUS410005</name>
</gene>
<sequence>FNRNGKIVKIEVFIHNNYLTIS</sequence>